<evidence type="ECO:0000313" key="2">
    <source>
        <dbReference type="EMBL" id="KAJ7976182.1"/>
    </source>
</evidence>
<feature type="region of interest" description="Disordered" evidence="1">
    <location>
        <begin position="37"/>
        <end position="68"/>
    </location>
</feature>
<dbReference type="KEGG" id="qsa:O6P43_005999"/>
<dbReference type="EMBL" id="JARAOO010000003">
    <property type="protein sequence ID" value="KAJ7976182.1"/>
    <property type="molecule type" value="Genomic_DNA"/>
</dbReference>
<name>A0AAD7Q7B4_QUISA</name>
<evidence type="ECO:0000256" key="1">
    <source>
        <dbReference type="SAM" id="MobiDB-lite"/>
    </source>
</evidence>
<proteinExistence type="predicted"/>
<accession>A0AAD7Q7B4</accession>
<feature type="compositionally biased region" description="Basic and acidic residues" evidence="1">
    <location>
        <begin position="45"/>
        <end position="67"/>
    </location>
</feature>
<sequence>MYNCKRKGARLSRDKKGRKFSCQERGFHLAAKEVLTTQPRTRNRGMKDKVMEQQSKEEMRSKVDATELHSSSLGSQPFPLFLGVHYAVQFLF</sequence>
<organism evidence="2 3">
    <name type="scientific">Quillaja saponaria</name>
    <name type="common">Soap bark tree</name>
    <dbReference type="NCBI Taxonomy" id="32244"/>
    <lineage>
        <taxon>Eukaryota</taxon>
        <taxon>Viridiplantae</taxon>
        <taxon>Streptophyta</taxon>
        <taxon>Embryophyta</taxon>
        <taxon>Tracheophyta</taxon>
        <taxon>Spermatophyta</taxon>
        <taxon>Magnoliopsida</taxon>
        <taxon>eudicotyledons</taxon>
        <taxon>Gunneridae</taxon>
        <taxon>Pentapetalae</taxon>
        <taxon>rosids</taxon>
        <taxon>fabids</taxon>
        <taxon>Fabales</taxon>
        <taxon>Quillajaceae</taxon>
        <taxon>Quillaja</taxon>
    </lineage>
</organism>
<comment type="caution">
    <text evidence="2">The sequence shown here is derived from an EMBL/GenBank/DDBJ whole genome shotgun (WGS) entry which is preliminary data.</text>
</comment>
<dbReference type="Proteomes" id="UP001163823">
    <property type="component" value="Chromosome 3"/>
</dbReference>
<evidence type="ECO:0000313" key="3">
    <source>
        <dbReference type="Proteomes" id="UP001163823"/>
    </source>
</evidence>
<keyword evidence="3" id="KW-1185">Reference proteome</keyword>
<gene>
    <name evidence="2" type="ORF">O6P43_005999</name>
</gene>
<protein>
    <submittedName>
        <fullName evidence="2">Uncharacterized protein</fullName>
    </submittedName>
</protein>
<reference evidence="2" key="1">
    <citation type="journal article" date="2023" name="Science">
        <title>Elucidation of the pathway for biosynthesis of saponin adjuvants from the soapbark tree.</title>
        <authorList>
            <person name="Reed J."/>
            <person name="Orme A."/>
            <person name="El-Demerdash A."/>
            <person name="Owen C."/>
            <person name="Martin L.B.B."/>
            <person name="Misra R.C."/>
            <person name="Kikuchi S."/>
            <person name="Rejzek M."/>
            <person name="Martin A.C."/>
            <person name="Harkess A."/>
            <person name="Leebens-Mack J."/>
            <person name="Louveau T."/>
            <person name="Stephenson M.J."/>
            <person name="Osbourn A."/>
        </authorList>
    </citation>
    <scope>NUCLEOTIDE SEQUENCE</scope>
    <source>
        <strain evidence="2">S10</strain>
    </source>
</reference>
<dbReference type="AlphaFoldDB" id="A0AAD7Q7B4"/>